<keyword evidence="1" id="KW-0963">Cytoplasm</keyword>
<evidence type="ECO:0000259" key="2">
    <source>
        <dbReference type="Pfam" id="PF12577"/>
    </source>
</evidence>
<dbReference type="InterPro" id="IPR022590">
    <property type="entry name" value="PPARgamma_N"/>
</dbReference>
<protein>
    <recommendedName>
        <fullName evidence="1">Peroxisome proliferator-activated receptor gamma</fullName>
        <shortName evidence="1">PPAR-gamma</shortName>
    </recommendedName>
    <alternativeName>
        <fullName evidence="1">Nuclear receptor subfamily 1 group C member 3</fullName>
    </alternativeName>
</protein>
<keyword evidence="1" id="KW-0090">Biological rhythms</keyword>
<proteinExistence type="inferred from homology"/>
<comment type="subunit">
    <text evidence="1">Heterodimer with other nuclear receptors.</text>
</comment>
<dbReference type="OrthoDB" id="7634782at2759"/>
<dbReference type="GO" id="GO:0005737">
    <property type="term" value="C:cytoplasm"/>
    <property type="evidence" value="ECO:0007669"/>
    <property type="project" value="UniProtKB-SubCell"/>
</dbReference>
<dbReference type="Proteomes" id="UP000812440">
    <property type="component" value="Chromosome 2"/>
</dbReference>
<keyword evidence="1" id="KW-0479">Metal-binding</keyword>
<evidence type="ECO:0000313" key="4">
    <source>
        <dbReference type="Proteomes" id="UP000812440"/>
    </source>
</evidence>
<keyword evidence="4" id="KW-1185">Reference proteome</keyword>
<dbReference type="AlphaFoldDB" id="A0A8T2K999"/>
<keyword evidence="1" id="KW-0010">Activator</keyword>
<comment type="function">
    <text evidence="1">Nuclear receptor that binds peroxisome proliferators such as hypolipidemic drugs and fatty acids. Once activated by a ligand, the nuclear receptor binds to DNA specific PPAR response elements (PPRE) and modulates the transcription of its target genes, such as acyl-CoA oxidase. It therefore controls the peroxisomal beta-oxidation pathway of fatty acids. Key regulator of adipocyte differentiation and glucose homeostasis. May play a role in the regulation of circadian rhythm.</text>
</comment>
<dbReference type="GO" id="GO:0005634">
    <property type="term" value="C:nucleus"/>
    <property type="evidence" value="ECO:0007669"/>
    <property type="project" value="UniProtKB-SubCell"/>
</dbReference>
<reference evidence="3" key="1">
    <citation type="thesis" date="2020" institute="ProQuest LLC" country="789 East Eisenhower Parkway, Ann Arbor, MI, USA">
        <title>Comparative Genomics and Chromosome Evolution.</title>
        <authorList>
            <person name="Mudd A.B."/>
        </authorList>
    </citation>
    <scope>NUCLEOTIDE SEQUENCE</scope>
    <source>
        <strain evidence="3">Female2</strain>
        <tissue evidence="3">Blood</tissue>
    </source>
</reference>
<name>A0A8T2K999_9PIPI</name>
<accession>A0A8T2K999</accession>
<dbReference type="PRINTS" id="PR01291">
    <property type="entry name" value="PROXISOMPAGR"/>
</dbReference>
<sequence>MVDTEIPFWPMNFGVGSMDLSGLEDHSQSYDIKPFCTVDFSSLTNSHYEDIMEDKSFHCRNDQSPIDYKYELKLQECQSMHLFHCPGLPPAHACAGACVSQRDDTANSI</sequence>
<comment type="subcellular location">
    <subcellularLocation>
        <location evidence="1">Cytoplasm</location>
    </subcellularLocation>
    <subcellularLocation>
        <location evidence="1">Nucleus</location>
    </subcellularLocation>
</comment>
<evidence type="ECO:0000256" key="1">
    <source>
        <dbReference type="RuleBase" id="RU364110"/>
    </source>
</evidence>
<keyword evidence="1" id="KW-0238">DNA-binding</keyword>
<keyword evidence="1" id="KW-0805">Transcription regulation</keyword>
<keyword evidence="1" id="KW-0675">Receptor</keyword>
<dbReference type="GO" id="GO:0004879">
    <property type="term" value="F:nuclear receptor activity"/>
    <property type="evidence" value="ECO:0007669"/>
    <property type="project" value="InterPro"/>
</dbReference>
<keyword evidence="1" id="KW-0539">Nucleus</keyword>
<keyword evidence="1" id="KW-0863">Zinc-finger</keyword>
<keyword evidence="1" id="KW-0804">Transcription</keyword>
<dbReference type="EMBL" id="JAACNH010000002">
    <property type="protein sequence ID" value="KAG8452210.1"/>
    <property type="molecule type" value="Genomic_DNA"/>
</dbReference>
<dbReference type="GO" id="GO:0003677">
    <property type="term" value="F:DNA binding"/>
    <property type="evidence" value="ECO:0007669"/>
    <property type="project" value="UniProtKB-KW"/>
</dbReference>
<dbReference type="GO" id="GO:0048511">
    <property type="term" value="P:rhythmic process"/>
    <property type="evidence" value="ECO:0007669"/>
    <property type="project" value="UniProtKB-KW"/>
</dbReference>
<comment type="caution">
    <text evidence="3">The sequence shown here is derived from an EMBL/GenBank/DDBJ whole genome shotgun (WGS) entry which is preliminary data.</text>
</comment>
<organism evidence="3 4">
    <name type="scientific">Hymenochirus boettgeri</name>
    <name type="common">Congo dwarf clawed frog</name>
    <dbReference type="NCBI Taxonomy" id="247094"/>
    <lineage>
        <taxon>Eukaryota</taxon>
        <taxon>Metazoa</taxon>
        <taxon>Chordata</taxon>
        <taxon>Craniata</taxon>
        <taxon>Vertebrata</taxon>
        <taxon>Euteleostomi</taxon>
        <taxon>Amphibia</taxon>
        <taxon>Batrachia</taxon>
        <taxon>Anura</taxon>
        <taxon>Pipoidea</taxon>
        <taxon>Pipidae</taxon>
        <taxon>Pipinae</taxon>
        <taxon>Hymenochirus</taxon>
    </lineage>
</organism>
<feature type="domain" description="Peroxisome proliferator-activated receptor gamma N-terminal" evidence="2">
    <location>
        <begin position="1"/>
        <end position="79"/>
    </location>
</feature>
<comment type="similarity">
    <text evidence="1">Belongs to the nuclear hormone receptor family. NR1 subfamily.</text>
</comment>
<dbReference type="Pfam" id="PF12577">
    <property type="entry name" value="PPARgamma_N"/>
    <property type="match status" value="1"/>
</dbReference>
<evidence type="ECO:0000313" key="3">
    <source>
        <dbReference type="EMBL" id="KAG8452210.1"/>
    </source>
</evidence>
<keyword evidence="1" id="KW-0862">Zinc</keyword>
<dbReference type="GO" id="GO:0008270">
    <property type="term" value="F:zinc ion binding"/>
    <property type="evidence" value="ECO:0007669"/>
    <property type="project" value="UniProtKB-KW"/>
</dbReference>
<gene>
    <name evidence="1" type="primary">PPARG</name>
    <name evidence="3" type="ORF">GDO86_004127</name>
</gene>
<dbReference type="InterPro" id="IPR003077">
    <property type="entry name" value="PPAR-gamma"/>
</dbReference>